<comment type="caution">
    <text evidence="2">The sequence shown here is derived from an EMBL/GenBank/DDBJ whole genome shotgun (WGS) entry which is preliminary data.</text>
</comment>
<dbReference type="EMBL" id="CAJOAZ010024498">
    <property type="protein sequence ID" value="CAF4385058.1"/>
    <property type="molecule type" value="Genomic_DNA"/>
</dbReference>
<evidence type="ECO:0000256" key="1">
    <source>
        <dbReference type="SAM" id="Coils"/>
    </source>
</evidence>
<feature type="coiled-coil region" evidence="1">
    <location>
        <begin position="37"/>
        <end position="94"/>
    </location>
</feature>
<proteinExistence type="predicted"/>
<sequence length="97" mass="11614">IECDHLKKHCKDLEIHSQTELKDKIDKLALDLNEKWTKKLKTDCEKIRKEITQQKDDEKQQAIEDIQKQKQNELSLAQRQIHELEQQVKDLLRQADV</sequence>
<gene>
    <name evidence="2" type="ORF">OXD698_LOCUS50578</name>
</gene>
<evidence type="ECO:0000313" key="3">
    <source>
        <dbReference type="Proteomes" id="UP000663844"/>
    </source>
</evidence>
<protein>
    <submittedName>
        <fullName evidence="2">Uncharacterized protein</fullName>
    </submittedName>
</protein>
<dbReference type="AlphaFoldDB" id="A0A820NAJ5"/>
<feature type="non-terminal residue" evidence="2">
    <location>
        <position position="1"/>
    </location>
</feature>
<organism evidence="2 3">
    <name type="scientific">Adineta steineri</name>
    <dbReference type="NCBI Taxonomy" id="433720"/>
    <lineage>
        <taxon>Eukaryota</taxon>
        <taxon>Metazoa</taxon>
        <taxon>Spiralia</taxon>
        <taxon>Gnathifera</taxon>
        <taxon>Rotifera</taxon>
        <taxon>Eurotatoria</taxon>
        <taxon>Bdelloidea</taxon>
        <taxon>Adinetida</taxon>
        <taxon>Adinetidae</taxon>
        <taxon>Adineta</taxon>
    </lineage>
</organism>
<evidence type="ECO:0000313" key="2">
    <source>
        <dbReference type="EMBL" id="CAF4385058.1"/>
    </source>
</evidence>
<keyword evidence="1" id="KW-0175">Coiled coil</keyword>
<name>A0A820NAJ5_9BILA</name>
<dbReference type="Proteomes" id="UP000663844">
    <property type="component" value="Unassembled WGS sequence"/>
</dbReference>
<reference evidence="2" key="1">
    <citation type="submission" date="2021-02" db="EMBL/GenBank/DDBJ databases">
        <authorList>
            <person name="Nowell W R."/>
        </authorList>
    </citation>
    <scope>NUCLEOTIDE SEQUENCE</scope>
</reference>
<accession>A0A820NAJ5</accession>